<evidence type="ECO:0000313" key="1">
    <source>
        <dbReference type="EMBL" id="KAG6600427.1"/>
    </source>
</evidence>
<name>A0AAV6NQ07_9ROSI</name>
<evidence type="ECO:0000313" key="2">
    <source>
        <dbReference type="Proteomes" id="UP000685013"/>
    </source>
</evidence>
<protein>
    <submittedName>
        <fullName evidence="1">Uncharacterized protein</fullName>
    </submittedName>
</protein>
<proteinExistence type="predicted"/>
<dbReference type="Proteomes" id="UP000685013">
    <property type="component" value="Chromosome 4"/>
</dbReference>
<accession>A0AAV6NQ07</accession>
<keyword evidence="2" id="KW-1185">Reference proteome</keyword>
<feature type="non-terminal residue" evidence="1">
    <location>
        <position position="1"/>
    </location>
</feature>
<dbReference type="AlphaFoldDB" id="A0AAV6NQ07"/>
<dbReference type="EMBL" id="JAGKQH010000004">
    <property type="protein sequence ID" value="KAG6600427.1"/>
    <property type="molecule type" value="Genomic_DNA"/>
</dbReference>
<reference evidence="1 2" key="1">
    <citation type="journal article" date="2021" name="Hortic Res">
        <title>The domestication of Cucurbita argyrosperma as revealed by the genome of its wild relative.</title>
        <authorList>
            <person name="Barrera-Redondo J."/>
            <person name="Sanchez-de la Vega G."/>
            <person name="Aguirre-Liguori J.A."/>
            <person name="Castellanos-Morales G."/>
            <person name="Gutierrez-Guerrero Y.T."/>
            <person name="Aguirre-Dugua X."/>
            <person name="Aguirre-Planter E."/>
            <person name="Tenaillon M.I."/>
            <person name="Lira-Saade R."/>
            <person name="Eguiarte L.E."/>
        </authorList>
    </citation>
    <scope>NUCLEOTIDE SEQUENCE [LARGE SCALE GENOMIC DNA]</scope>
    <source>
        <strain evidence="1">JBR-2021</strain>
    </source>
</reference>
<organism evidence="1 2">
    <name type="scientific">Cucurbita argyrosperma subsp. sororia</name>
    <dbReference type="NCBI Taxonomy" id="37648"/>
    <lineage>
        <taxon>Eukaryota</taxon>
        <taxon>Viridiplantae</taxon>
        <taxon>Streptophyta</taxon>
        <taxon>Embryophyta</taxon>
        <taxon>Tracheophyta</taxon>
        <taxon>Spermatophyta</taxon>
        <taxon>Magnoliopsida</taxon>
        <taxon>eudicotyledons</taxon>
        <taxon>Gunneridae</taxon>
        <taxon>Pentapetalae</taxon>
        <taxon>rosids</taxon>
        <taxon>fabids</taxon>
        <taxon>Cucurbitales</taxon>
        <taxon>Cucurbitaceae</taxon>
        <taxon>Cucurbiteae</taxon>
        <taxon>Cucurbita</taxon>
    </lineage>
</organism>
<comment type="caution">
    <text evidence="1">The sequence shown here is derived from an EMBL/GenBank/DDBJ whole genome shotgun (WGS) entry which is preliminary data.</text>
</comment>
<gene>
    <name evidence="1" type="ORF">SDJN03_05660</name>
</gene>
<sequence length="66" mass="7581">MFGRIGSRLASTESETVVKIAWILTFLQISVQGRTRIMKLVFRKRGDLFSFVGSWAVWLHHSMIIA</sequence>